<sequence length="396" mass="42819">MPPPNTNTNPPIAIIGAGPAGLTLAALLTLHSIPYTLFERSATPPSPTPSSSPSSPSRAGGSLDIHPSTGQLALREAGLFDEFQRFARYEDTVVSVFDKAGRRVFGMGQGRDAPEIDRGELTRVLLGAVPEGSVKWGWALERAERGGDGRVELRFGGGEVLSGWRLVVGADGAWSQIRKLITDATPTYSNRSYLEGRINRDNPLWDSLAQRAGAGMSMTVGDKKLILTQRQGDGSYRTYFGLEVPENFFRSDGINLEDLDSTRELLAGFFTGWADEYQQMIRHSSDFRAWRLCSLAVDDIKWKSVPDATLIGDAAHLSIPNGEGVNLAMADALDLAKKIAEHGLDGLDKAVEEYEAGMFPRGAQSVSEGLGMADYMFADGPGPFVDLMKSYGAVDE</sequence>
<keyword evidence="2" id="KW-1185">Reference proteome</keyword>
<reference evidence="1 2" key="1">
    <citation type="journal article" date="2021" name="Nat. Commun.">
        <title>Genetic determinants of endophytism in the Arabidopsis root mycobiome.</title>
        <authorList>
            <person name="Mesny F."/>
            <person name="Miyauchi S."/>
            <person name="Thiergart T."/>
            <person name="Pickel B."/>
            <person name="Atanasova L."/>
            <person name="Karlsson M."/>
            <person name="Huettel B."/>
            <person name="Barry K.W."/>
            <person name="Haridas S."/>
            <person name="Chen C."/>
            <person name="Bauer D."/>
            <person name="Andreopoulos W."/>
            <person name="Pangilinan J."/>
            <person name="LaButti K."/>
            <person name="Riley R."/>
            <person name="Lipzen A."/>
            <person name="Clum A."/>
            <person name="Drula E."/>
            <person name="Henrissat B."/>
            <person name="Kohler A."/>
            <person name="Grigoriev I.V."/>
            <person name="Martin F.M."/>
            <person name="Hacquard S."/>
        </authorList>
    </citation>
    <scope>NUCLEOTIDE SEQUENCE [LARGE SCALE GENOMIC DNA]</scope>
    <source>
        <strain evidence="1 2">MPI-SDFR-AT-0079</strain>
    </source>
</reference>
<dbReference type="Proteomes" id="UP000724584">
    <property type="component" value="Unassembled WGS sequence"/>
</dbReference>
<proteinExistence type="predicted"/>
<dbReference type="EMBL" id="JAGIZQ010000006">
    <property type="protein sequence ID" value="KAH6622581.1"/>
    <property type="molecule type" value="Genomic_DNA"/>
</dbReference>
<comment type="caution">
    <text evidence="1">The sequence shown here is derived from an EMBL/GenBank/DDBJ whole genome shotgun (WGS) entry which is preliminary data.</text>
</comment>
<evidence type="ECO:0000313" key="1">
    <source>
        <dbReference type="EMBL" id="KAH6622581.1"/>
    </source>
</evidence>
<evidence type="ECO:0000313" key="2">
    <source>
        <dbReference type="Proteomes" id="UP000724584"/>
    </source>
</evidence>
<name>A0ACB7P1Q5_9PEZI</name>
<gene>
    <name evidence="1" type="ORF">F5144DRAFT_333768</name>
</gene>
<protein>
    <submittedName>
        <fullName evidence="1">Uncharacterized protein</fullName>
    </submittedName>
</protein>
<organism evidence="1 2">
    <name type="scientific">Chaetomium tenue</name>
    <dbReference type="NCBI Taxonomy" id="1854479"/>
    <lineage>
        <taxon>Eukaryota</taxon>
        <taxon>Fungi</taxon>
        <taxon>Dikarya</taxon>
        <taxon>Ascomycota</taxon>
        <taxon>Pezizomycotina</taxon>
        <taxon>Sordariomycetes</taxon>
        <taxon>Sordariomycetidae</taxon>
        <taxon>Sordariales</taxon>
        <taxon>Chaetomiaceae</taxon>
        <taxon>Chaetomium</taxon>
    </lineage>
</organism>
<accession>A0ACB7P1Q5</accession>